<keyword evidence="5" id="KW-1185">Reference proteome</keyword>
<dbReference type="SUPFAM" id="SSF53474">
    <property type="entry name" value="alpha/beta-Hydrolases"/>
    <property type="match status" value="1"/>
</dbReference>
<evidence type="ECO:0000256" key="2">
    <source>
        <dbReference type="ARBA" id="ARBA00022801"/>
    </source>
</evidence>
<accession>A0ABR0FFN0</accession>
<dbReference type="Proteomes" id="UP001322138">
    <property type="component" value="Unassembled WGS sequence"/>
</dbReference>
<evidence type="ECO:0000256" key="1">
    <source>
        <dbReference type="ARBA" id="ARBA00010515"/>
    </source>
</evidence>
<dbReference type="InterPro" id="IPR002168">
    <property type="entry name" value="Lipase_GDXG_HIS_AS"/>
</dbReference>
<dbReference type="PROSITE" id="PS01173">
    <property type="entry name" value="LIPASE_GDXG_HIS"/>
    <property type="match status" value="1"/>
</dbReference>
<dbReference type="EMBL" id="JAFFGZ010000007">
    <property type="protein sequence ID" value="KAK4641890.1"/>
    <property type="molecule type" value="Genomic_DNA"/>
</dbReference>
<keyword evidence="2" id="KW-0378">Hydrolase</keyword>
<dbReference type="PANTHER" id="PTHR48081">
    <property type="entry name" value="AB HYDROLASE SUPERFAMILY PROTEIN C4A8.06C"/>
    <property type="match status" value="1"/>
</dbReference>
<feature type="domain" description="Alpha/beta hydrolase fold-3" evidence="3">
    <location>
        <begin position="94"/>
        <end position="306"/>
    </location>
</feature>
<proteinExistence type="inferred from homology"/>
<comment type="similarity">
    <text evidence="1">Belongs to the 'GDXG' lipolytic enzyme family.</text>
</comment>
<organism evidence="4 5">
    <name type="scientific">Podospora bellae-mahoneyi</name>
    <dbReference type="NCBI Taxonomy" id="2093777"/>
    <lineage>
        <taxon>Eukaryota</taxon>
        <taxon>Fungi</taxon>
        <taxon>Dikarya</taxon>
        <taxon>Ascomycota</taxon>
        <taxon>Pezizomycotina</taxon>
        <taxon>Sordariomycetes</taxon>
        <taxon>Sordariomycetidae</taxon>
        <taxon>Sordariales</taxon>
        <taxon>Podosporaceae</taxon>
        <taxon>Podospora</taxon>
    </lineage>
</organism>
<dbReference type="Gene3D" id="3.40.50.1820">
    <property type="entry name" value="alpha/beta hydrolase"/>
    <property type="match status" value="1"/>
</dbReference>
<dbReference type="PANTHER" id="PTHR48081:SF8">
    <property type="entry name" value="ALPHA_BETA HYDROLASE FOLD-3 DOMAIN-CONTAINING PROTEIN-RELATED"/>
    <property type="match status" value="1"/>
</dbReference>
<evidence type="ECO:0000313" key="4">
    <source>
        <dbReference type="EMBL" id="KAK4641890.1"/>
    </source>
</evidence>
<sequence>MSSDQKLSLDADYARAIAPYASYVPPVPTDAESLRKQNDFMINTVMSLFPCPARSRVAETELSYKSADGTELKLHRFDPPASSSTPAPAGRPCVLYLHGGGFVSGSVTSFRKDIIRYAAETRLTFYAPAYRLSPEAPFPKPLEDAHAALEFLRDNAQEQNIDPKRIGVMGISAGGGLAAGLALEARDKKFVPAIKKLVLIYPMLDDRTRIREDHPLNEHLTWTNKKNEIGWQAYLGGAGARTVSSPDASVYAAPARAEDLSGLPPTYLDVGGLDLFKDEVNAFGAKLLAGKVDVEFHLYPGVPHAWEWLSHECPVTQKAVNNRVFALRSL</sequence>
<dbReference type="InterPro" id="IPR029058">
    <property type="entry name" value="AB_hydrolase_fold"/>
</dbReference>
<comment type="caution">
    <text evidence="4">The sequence shown here is derived from an EMBL/GenBank/DDBJ whole genome shotgun (WGS) entry which is preliminary data.</text>
</comment>
<protein>
    <recommendedName>
        <fullName evidence="3">Alpha/beta hydrolase fold-3 domain-containing protein</fullName>
    </recommendedName>
</protein>
<dbReference type="InterPro" id="IPR013094">
    <property type="entry name" value="AB_hydrolase_3"/>
</dbReference>
<reference evidence="4 5" key="1">
    <citation type="journal article" date="2023" name="bioRxiv">
        <title>High-quality genome assemblies of four members of thePodospora anserinaspecies complex.</title>
        <authorList>
            <person name="Ament-Velasquez S.L."/>
            <person name="Vogan A.A."/>
            <person name="Wallerman O."/>
            <person name="Hartmann F."/>
            <person name="Gautier V."/>
            <person name="Silar P."/>
            <person name="Giraud T."/>
            <person name="Johannesson H."/>
        </authorList>
    </citation>
    <scope>NUCLEOTIDE SEQUENCE [LARGE SCALE GENOMIC DNA]</scope>
    <source>
        <strain evidence="4 5">CBS 112042</strain>
    </source>
</reference>
<dbReference type="RefSeq" id="XP_062730866.1">
    <property type="nucleotide sequence ID" value="XM_062879707.1"/>
</dbReference>
<gene>
    <name evidence="4" type="ORF">QC761_504800</name>
</gene>
<name>A0ABR0FFN0_9PEZI</name>
<evidence type="ECO:0000313" key="5">
    <source>
        <dbReference type="Proteomes" id="UP001322138"/>
    </source>
</evidence>
<dbReference type="Pfam" id="PF07859">
    <property type="entry name" value="Abhydrolase_3"/>
    <property type="match status" value="1"/>
</dbReference>
<dbReference type="GeneID" id="87899189"/>
<evidence type="ECO:0000259" key="3">
    <source>
        <dbReference type="Pfam" id="PF07859"/>
    </source>
</evidence>
<dbReference type="InterPro" id="IPR050300">
    <property type="entry name" value="GDXG_lipolytic_enzyme"/>
</dbReference>